<organism evidence="2 3">
    <name type="scientific">Adineta ricciae</name>
    <name type="common">Rotifer</name>
    <dbReference type="NCBI Taxonomy" id="249248"/>
    <lineage>
        <taxon>Eukaryota</taxon>
        <taxon>Metazoa</taxon>
        <taxon>Spiralia</taxon>
        <taxon>Gnathifera</taxon>
        <taxon>Rotifera</taxon>
        <taxon>Eurotatoria</taxon>
        <taxon>Bdelloidea</taxon>
        <taxon>Adinetida</taxon>
        <taxon>Adinetidae</taxon>
        <taxon>Adineta</taxon>
    </lineage>
</organism>
<keyword evidence="1" id="KW-0472">Membrane</keyword>
<accession>A0A814REU2</accession>
<dbReference type="InterPro" id="IPR012444">
    <property type="entry name" value="DUF1647"/>
</dbReference>
<evidence type="ECO:0000313" key="2">
    <source>
        <dbReference type="EMBL" id="CAF1132980.1"/>
    </source>
</evidence>
<dbReference type="Pfam" id="PF07801">
    <property type="entry name" value="DUF1647"/>
    <property type="match status" value="1"/>
</dbReference>
<gene>
    <name evidence="2" type="ORF">XAT740_LOCUS20004</name>
</gene>
<keyword evidence="1" id="KW-1133">Transmembrane helix</keyword>
<evidence type="ECO:0000256" key="1">
    <source>
        <dbReference type="SAM" id="Phobius"/>
    </source>
</evidence>
<comment type="caution">
    <text evidence="2">The sequence shown here is derived from an EMBL/GenBank/DDBJ whole genome shotgun (WGS) entry which is preliminary data.</text>
</comment>
<proteinExistence type="predicted"/>
<dbReference type="PANTHER" id="PTHR31389">
    <property type="entry name" value="LD39211P"/>
    <property type="match status" value="1"/>
</dbReference>
<reference evidence="2" key="1">
    <citation type="submission" date="2021-02" db="EMBL/GenBank/DDBJ databases">
        <authorList>
            <person name="Nowell W R."/>
        </authorList>
    </citation>
    <scope>NUCLEOTIDE SEQUENCE</scope>
</reference>
<feature type="transmembrane region" description="Helical" evidence="1">
    <location>
        <begin position="30"/>
        <end position="47"/>
    </location>
</feature>
<protein>
    <submittedName>
        <fullName evidence="2">Uncharacterized protein</fullName>
    </submittedName>
</protein>
<evidence type="ECO:0000313" key="3">
    <source>
        <dbReference type="Proteomes" id="UP000663828"/>
    </source>
</evidence>
<keyword evidence="3" id="KW-1185">Reference proteome</keyword>
<dbReference type="AlphaFoldDB" id="A0A814REU2"/>
<name>A0A814REU2_ADIRI</name>
<dbReference type="Proteomes" id="UP000663828">
    <property type="component" value="Unassembled WGS sequence"/>
</dbReference>
<dbReference type="EMBL" id="CAJNOR010001381">
    <property type="protein sequence ID" value="CAF1132980.1"/>
    <property type="molecule type" value="Genomic_DNA"/>
</dbReference>
<dbReference type="PANTHER" id="PTHR31389:SF4">
    <property type="entry name" value="LD39211P"/>
    <property type="match status" value="1"/>
</dbReference>
<sequence length="491" mass="56704">MVRPTSGVGHQPTLWLLFILRLRKCVKLKHLLIIFFILIICTYLRLINHAPSDQHSNGRAQADKNARILSPVEDHYRLNIPDKCDFTETENLLKYKPKKDPTMTADADLRPQPSIARLHKLFSILISHEDKYRAALDYLDVFRFTDLIHTLRPFANNTQRLQQIYCLFQRYITVSDNGHIDIQPEMITYLKKVSYYLSDGFNTEHPSWKEPLKEKPVIVLAANSRFYDTLQASMRTVNKYFMEHTVVIYDLGFDQNQLNMIKSNCPRCTIIPFPFDKLATVSPHVRNLPNFAWKPIIVQDAVRRYGTIIYGDTSVRYLRSDFDRIIIDNSIRGFSCRELPGHYLSCFTLSGTFAWFNETSATFDDVYIAEAGFVAVTDNFLSRLVLKTWVACALDVECISPSNSKTQCRRMGGSSGTHRYDQSAMVAVLTFYFFQSFRDSDQTEPAPYDMFASIQQKVAEVRRFEGDNTYFTVRKHPNDNPNVPIANNKTA</sequence>
<keyword evidence="1" id="KW-0812">Transmembrane</keyword>